<protein>
    <submittedName>
        <fullName evidence="5">Trypsin inhibitor 3</fullName>
    </submittedName>
</protein>
<proteinExistence type="predicted"/>
<evidence type="ECO:0000259" key="4">
    <source>
        <dbReference type="SMART" id="SM00269"/>
    </source>
</evidence>
<keyword evidence="1" id="KW-0646">Protease inhibitor</keyword>
<dbReference type="GO" id="GO:0005576">
    <property type="term" value="C:extracellular region"/>
    <property type="evidence" value="ECO:0007669"/>
    <property type="project" value="InterPro"/>
</dbReference>
<dbReference type="InterPro" id="IPR000877">
    <property type="entry name" value="Prot_inh_BBI"/>
</dbReference>
<accession>F5BCP8</accession>
<evidence type="ECO:0000256" key="2">
    <source>
        <dbReference type="ARBA" id="ARBA00023157"/>
    </source>
</evidence>
<reference evidence="5" key="1">
    <citation type="submission" date="2010-12" db="EMBL/GenBank/DDBJ databases">
        <authorList>
            <person name="Lin C.-S."/>
            <person name="Chan M.-T."/>
            <person name="Hsu C.-C."/>
            <person name="Liao D.-C."/>
            <person name="Wu F.-H."/>
            <person name="Shen S.-C."/>
            <person name="Chou S.-J."/>
            <person name="Yang C.-H."/>
        </authorList>
    </citation>
    <scope>NUCLEOTIDE SEQUENCE</scope>
</reference>
<keyword evidence="2" id="KW-1015">Disulfide bond</keyword>
<dbReference type="InterPro" id="IPR035995">
    <property type="entry name" value="Bowman-Birk_prot_inh"/>
</dbReference>
<dbReference type="SMART" id="SM00269">
    <property type="entry name" value="BowB"/>
    <property type="match status" value="1"/>
</dbReference>
<name>F5BCP8_ONCHC</name>
<gene>
    <name evidence="5" type="primary">TI3</name>
</gene>
<dbReference type="GO" id="GO:0004867">
    <property type="term" value="F:serine-type endopeptidase inhibitor activity"/>
    <property type="evidence" value="ECO:0007669"/>
    <property type="project" value="InterPro"/>
</dbReference>
<reference evidence="5" key="2">
    <citation type="journal article" date="2011" name="BMC Plant Biol.">
        <title>Integration of molecular biology tools for identifying promoters and genes abundantly expressed in flowers of Oncidium Gower Ramsey.</title>
        <authorList>
            <person name="Hsu C.T."/>
            <person name="Liao D.C."/>
            <person name="Wu F.H."/>
            <person name="Liu N.T."/>
            <person name="Shen S.C."/>
            <person name="Chou S.J."/>
            <person name="Tung S.Y."/>
            <person name="Yang C.H."/>
            <person name="Chan M.T."/>
            <person name="Lin C.S."/>
        </authorList>
    </citation>
    <scope>NUCLEOTIDE SEQUENCE</scope>
</reference>
<sequence length="116" mass="12896">MEFIKAKSSLITLALLLAFAAPFFSLAAARRPHPSAAVDFSVLKLPTEANNTAIEAEEEEICCDDCGFCQPLFPPKCSCEDVRKECPSWCEECEDVEGGKMCVKFIFRYCDKQCTP</sequence>
<evidence type="ECO:0000256" key="3">
    <source>
        <dbReference type="SAM" id="SignalP"/>
    </source>
</evidence>
<dbReference type="SUPFAM" id="SSF57247">
    <property type="entry name" value="Bowman-Birk inhibitor, BBI"/>
    <property type="match status" value="1"/>
</dbReference>
<dbReference type="EMBL" id="HQ832783">
    <property type="protein sequence ID" value="AEC03982.1"/>
    <property type="molecule type" value="Genomic_DNA"/>
</dbReference>
<keyword evidence="3" id="KW-0732">Signal</keyword>
<dbReference type="AlphaFoldDB" id="F5BCP8"/>
<feature type="signal peptide" evidence="3">
    <location>
        <begin position="1"/>
        <end position="29"/>
    </location>
</feature>
<feature type="chain" id="PRO_5003321924" evidence="3">
    <location>
        <begin position="30"/>
        <end position="116"/>
    </location>
</feature>
<feature type="domain" description="Bowman-Birk serine protease inhibitors family" evidence="4">
    <location>
        <begin position="62"/>
        <end position="114"/>
    </location>
</feature>
<evidence type="ECO:0000313" key="5">
    <source>
        <dbReference type="EMBL" id="AEC03982.1"/>
    </source>
</evidence>
<organism evidence="5">
    <name type="scientific">Oncidium hybrid cultivar</name>
    <name type="common">Orchid</name>
    <dbReference type="NCBI Taxonomy" id="141207"/>
    <lineage>
        <taxon>Eukaryota</taxon>
        <taxon>Viridiplantae</taxon>
        <taxon>Streptophyta</taxon>
        <taxon>Embryophyta</taxon>
        <taxon>Tracheophyta</taxon>
        <taxon>Spermatophyta</taxon>
        <taxon>Magnoliopsida</taxon>
        <taxon>Liliopsida</taxon>
        <taxon>Asparagales</taxon>
        <taxon>Orchidaceae</taxon>
        <taxon>Epidendroideae</taxon>
        <taxon>Cymbidieae</taxon>
        <taxon>Oncidiinae</taxon>
        <taxon>Oncidium</taxon>
    </lineage>
</organism>
<dbReference type="Gene3D" id="2.10.69.10">
    <property type="entry name" value="Cysteine Protease (Bromelain) Inhibitor, subunit H"/>
    <property type="match status" value="1"/>
</dbReference>
<evidence type="ECO:0000256" key="1">
    <source>
        <dbReference type="ARBA" id="ARBA00022690"/>
    </source>
</evidence>